<dbReference type="EMBL" id="GG745353">
    <property type="protein sequence ID" value="KNE67508.1"/>
    <property type="molecule type" value="Genomic_DNA"/>
</dbReference>
<dbReference type="Proteomes" id="UP000054350">
    <property type="component" value="Unassembled WGS sequence"/>
</dbReference>
<dbReference type="VEuPathDB" id="FungiDB:AMAG_11967"/>
<accession>A0A0L0SYA6</accession>
<dbReference type="SUPFAM" id="SSF56219">
    <property type="entry name" value="DNase I-like"/>
    <property type="match status" value="1"/>
</dbReference>
<protein>
    <recommendedName>
        <fullName evidence="3">Endonuclease/exonuclease/phosphatase domain-containing protein</fullName>
    </recommendedName>
</protein>
<gene>
    <name evidence="1" type="ORF">AMAG_11967</name>
</gene>
<keyword evidence="2" id="KW-1185">Reference proteome</keyword>
<name>A0A0L0SYA6_ALLM3</name>
<dbReference type="OrthoDB" id="428734at2759"/>
<proteinExistence type="predicted"/>
<dbReference type="AlphaFoldDB" id="A0A0L0SYA6"/>
<reference evidence="1 2" key="1">
    <citation type="submission" date="2009-11" db="EMBL/GenBank/DDBJ databases">
        <title>Annotation of Allomyces macrogynus ATCC 38327.</title>
        <authorList>
            <consortium name="The Broad Institute Genome Sequencing Platform"/>
            <person name="Russ C."/>
            <person name="Cuomo C."/>
            <person name="Burger G."/>
            <person name="Gray M.W."/>
            <person name="Holland P.W.H."/>
            <person name="King N."/>
            <person name="Lang F.B.F."/>
            <person name="Roger A.J."/>
            <person name="Ruiz-Trillo I."/>
            <person name="Young S.K."/>
            <person name="Zeng Q."/>
            <person name="Gargeya S."/>
            <person name="Fitzgerald M."/>
            <person name="Haas B."/>
            <person name="Abouelleil A."/>
            <person name="Alvarado L."/>
            <person name="Arachchi H.M."/>
            <person name="Berlin A."/>
            <person name="Chapman S.B."/>
            <person name="Gearin G."/>
            <person name="Goldberg J."/>
            <person name="Griggs A."/>
            <person name="Gujja S."/>
            <person name="Hansen M."/>
            <person name="Heiman D."/>
            <person name="Howarth C."/>
            <person name="Larimer J."/>
            <person name="Lui A."/>
            <person name="MacDonald P.J.P."/>
            <person name="McCowen C."/>
            <person name="Montmayeur A."/>
            <person name="Murphy C."/>
            <person name="Neiman D."/>
            <person name="Pearson M."/>
            <person name="Priest M."/>
            <person name="Roberts A."/>
            <person name="Saif S."/>
            <person name="Shea T."/>
            <person name="Sisk P."/>
            <person name="Stolte C."/>
            <person name="Sykes S."/>
            <person name="Wortman J."/>
            <person name="Nusbaum C."/>
            <person name="Birren B."/>
        </authorList>
    </citation>
    <scope>NUCLEOTIDE SEQUENCE [LARGE SCALE GENOMIC DNA]</scope>
    <source>
        <strain evidence="1 2">ATCC 38327</strain>
    </source>
</reference>
<organism evidence="1 2">
    <name type="scientific">Allomyces macrogynus (strain ATCC 38327)</name>
    <name type="common">Allomyces javanicus var. macrogynus</name>
    <dbReference type="NCBI Taxonomy" id="578462"/>
    <lineage>
        <taxon>Eukaryota</taxon>
        <taxon>Fungi</taxon>
        <taxon>Fungi incertae sedis</taxon>
        <taxon>Blastocladiomycota</taxon>
        <taxon>Blastocladiomycetes</taxon>
        <taxon>Blastocladiales</taxon>
        <taxon>Blastocladiaceae</taxon>
        <taxon>Allomyces</taxon>
    </lineage>
</organism>
<dbReference type="Gene3D" id="3.60.10.10">
    <property type="entry name" value="Endonuclease/exonuclease/phosphatase"/>
    <property type="match status" value="1"/>
</dbReference>
<reference evidence="2" key="2">
    <citation type="submission" date="2009-11" db="EMBL/GenBank/DDBJ databases">
        <title>The Genome Sequence of Allomyces macrogynus strain ATCC 38327.</title>
        <authorList>
            <consortium name="The Broad Institute Genome Sequencing Platform"/>
            <person name="Russ C."/>
            <person name="Cuomo C."/>
            <person name="Shea T."/>
            <person name="Young S.K."/>
            <person name="Zeng Q."/>
            <person name="Koehrsen M."/>
            <person name="Haas B."/>
            <person name="Borodovsky M."/>
            <person name="Guigo R."/>
            <person name="Alvarado L."/>
            <person name="Berlin A."/>
            <person name="Borenstein D."/>
            <person name="Chen Z."/>
            <person name="Engels R."/>
            <person name="Freedman E."/>
            <person name="Gellesch M."/>
            <person name="Goldberg J."/>
            <person name="Griggs A."/>
            <person name="Gujja S."/>
            <person name="Heiman D."/>
            <person name="Hepburn T."/>
            <person name="Howarth C."/>
            <person name="Jen D."/>
            <person name="Larson L."/>
            <person name="Lewis B."/>
            <person name="Mehta T."/>
            <person name="Park D."/>
            <person name="Pearson M."/>
            <person name="Roberts A."/>
            <person name="Saif S."/>
            <person name="Shenoy N."/>
            <person name="Sisk P."/>
            <person name="Stolte C."/>
            <person name="Sykes S."/>
            <person name="Walk T."/>
            <person name="White J."/>
            <person name="Yandava C."/>
            <person name="Burger G."/>
            <person name="Gray M.W."/>
            <person name="Holland P.W.H."/>
            <person name="King N."/>
            <person name="Lang F.B.F."/>
            <person name="Roger A.J."/>
            <person name="Ruiz-Trillo I."/>
            <person name="Lander E."/>
            <person name="Nusbaum C."/>
        </authorList>
    </citation>
    <scope>NUCLEOTIDE SEQUENCE [LARGE SCALE GENOMIC DNA]</scope>
    <source>
        <strain evidence="2">ATCC 38327</strain>
    </source>
</reference>
<evidence type="ECO:0000313" key="2">
    <source>
        <dbReference type="Proteomes" id="UP000054350"/>
    </source>
</evidence>
<evidence type="ECO:0008006" key="3">
    <source>
        <dbReference type="Google" id="ProtNLM"/>
    </source>
</evidence>
<dbReference type="InterPro" id="IPR036691">
    <property type="entry name" value="Endo/exonu/phosph_ase_sf"/>
</dbReference>
<sequence length="121" mass="13974">MDRVSTLDPDLLCLQGADRFDELWDLELTIRGYQHLHRHKDAGRHGCPIAWRAATWDLLNLLMDALAKLNDQNLRVNNCGDFNSQPQLPQYCVLTKRTPIPSQIEDLLDIPDKDEDVRQPK</sequence>
<evidence type="ECO:0000313" key="1">
    <source>
        <dbReference type="EMBL" id="KNE67508.1"/>
    </source>
</evidence>